<comment type="caution">
    <text evidence="1">The sequence shown here is derived from an EMBL/GenBank/DDBJ whole genome shotgun (WGS) entry which is preliminary data.</text>
</comment>
<dbReference type="EMBL" id="BNCO01000014">
    <property type="protein sequence ID" value="GIL53018.1"/>
    <property type="molecule type" value="Genomic_DNA"/>
</dbReference>
<name>A0A8J4F0M6_9CHLO</name>
<evidence type="ECO:0000313" key="2">
    <source>
        <dbReference type="Proteomes" id="UP000747399"/>
    </source>
</evidence>
<reference evidence="1" key="1">
    <citation type="journal article" date="2021" name="Proc. Natl. Acad. Sci. U.S.A.">
        <title>Three genomes in the algal genus Volvox reveal the fate of a haploid sex-determining region after a transition to homothallism.</title>
        <authorList>
            <person name="Yamamoto K."/>
            <person name="Hamaji T."/>
            <person name="Kawai-Toyooka H."/>
            <person name="Matsuzaki R."/>
            <person name="Takahashi F."/>
            <person name="Nishimura Y."/>
            <person name="Kawachi M."/>
            <person name="Noguchi H."/>
            <person name="Minakuchi Y."/>
            <person name="Umen J.G."/>
            <person name="Toyoda A."/>
            <person name="Nozaki H."/>
        </authorList>
    </citation>
    <scope>NUCLEOTIDE SEQUENCE</scope>
    <source>
        <strain evidence="1">NIES-3780</strain>
    </source>
</reference>
<sequence length="108" mass="10955">FAAADCGSATAAGTADGAADDAAAGAAGAADSVRTDAATSSSVLRCIRRNMLRKPLLRLGVRLCFRPSSSMKVGCTDRISAGVQLLSPVTSRAASPYRKLYGGGFMIV</sequence>
<dbReference type="Proteomes" id="UP000747399">
    <property type="component" value="Unassembled WGS sequence"/>
</dbReference>
<protein>
    <submittedName>
        <fullName evidence="1">Uncharacterized protein</fullName>
    </submittedName>
</protein>
<organism evidence="1 2">
    <name type="scientific">Volvox africanus</name>
    <dbReference type="NCBI Taxonomy" id="51714"/>
    <lineage>
        <taxon>Eukaryota</taxon>
        <taxon>Viridiplantae</taxon>
        <taxon>Chlorophyta</taxon>
        <taxon>core chlorophytes</taxon>
        <taxon>Chlorophyceae</taxon>
        <taxon>CS clade</taxon>
        <taxon>Chlamydomonadales</taxon>
        <taxon>Volvocaceae</taxon>
        <taxon>Volvox</taxon>
    </lineage>
</organism>
<evidence type="ECO:0000313" key="1">
    <source>
        <dbReference type="EMBL" id="GIL53018.1"/>
    </source>
</evidence>
<accession>A0A8J4F0M6</accession>
<feature type="non-terminal residue" evidence="1">
    <location>
        <position position="1"/>
    </location>
</feature>
<keyword evidence="2" id="KW-1185">Reference proteome</keyword>
<dbReference type="AlphaFoldDB" id="A0A8J4F0M6"/>
<gene>
    <name evidence="1" type="ORF">Vafri_8738</name>
</gene>
<proteinExistence type="predicted"/>